<feature type="compositionally biased region" description="Acidic residues" evidence="1">
    <location>
        <begin position="504"/>
        <end position="530"/>
    </location>
</feature>
<feature type="region of interest" description="Disordered" evidence="1">
    <location>
        <begin position="500"/>
        <end position="544"/>
    </location>
</feature>
<proteinExistence type="predicted"/>
<dbReference type="Gene3D" id="3.80.10.10">
    <property type="entry name" value="Ribonuclease Inhibitor"/>
    <property type="match status" value="1"/>
</dbReference>
<dbReference type="SUPFAM" id="SSF52047">
    <property type="entry name" value="RNI-like"/>
    <property type="match status" value="1"/>
</dbReference>
<dbReference type="InterPro" id="IPR032675">
    <property type="entry name" value="LRR_dom_sf"/>
</dbReference>
<name>A0A6A5ZET3_9PLEO</name>
<sequence length="544" mass="61383">MCDSATLPDVTSSADPDSLSGFNSLPDELLLEVLHYLAGSNDVIDHNPKVFHPLSLVNRRLNRVVTPFLYSHIGPDAGALSTFATRPELLQHVREIAWSFNDKAVFRRRTKQQLISHIEQIPLPWPASIISDATDNQLDFLEMGAILCQTANVRAMRLTVWPRSSNFDPGLTDCLPLLFQSDCLSRDQIHGFGNLQSLTIDLNKVSAERIACLFRLQSLKHLDIDKLPGLESSEEIDSWHCPPGTSPIESLRVDTSNENPAVVLKAIQSCRSLQLFEVETTYQNIHRGFFDEVMNALIEHRTSLTHLRLYDDAPQFEGEPLWQLRELTSMVELTMPLRFVLGVGADHNLDGPLPSFCDVLPPSLRFLEVDIMGDAPFLETTSAFDGLLLDGPDHFDRIYVVSVIYDLRDAFDPSLPMDFVKLKRLSTKVGIDFKYTLMYTGLHEEEYAMDRYYMNAEDAVSCAQEALLECSDGETLKYHAEVKSSSKPLFDLPDREEFLHVEDMDSSDEEDIDEEDSDKEDSGEEAEEMKDDIKMHPGIAHVSC</sequence>
<keyword evidence="3" id="KW-1185">Reference proteome</keyword>
<reference evidence="2" key="1">
    <citation type="journal article" date="2020" name="Stud. Mycol.">
        <title>101 Dothideomycetes genomes: a test case for predicting lifestyles and emergence of pathogens.</title>
        <authorList>
            <person name="Haridas S."/>
            <person name="Albert R."/>
            <person name="Binder M."/>
            <person name="Bloem J."/>
            <person name="Labutti K."/>
            <person name="Salamov A."/>
            <person name="Andreopoulos B."/>
            <person name="Baker S."/>
            <person name="Barry K."/>
            <person name="Bills G."/>
            <person name="Bluhm B."/>
            <person name="Cannon C."/>
            <person name="Castanera R."/>
            <person name="Culley D."/>
            <person name="Daum C."/>
            <person name="Ezra D."/>
            <person name="Gonzalez J."/>
            <person name="Henrissat B."/>
            <person name="Kuo A."/>
            <person name="Liang C."/>
            <person name="Lipzen A."/>
            <person name="Lutzoni F."/>
            <person name="Magnuson J."/>
            <person name="Mondo S."/>
            <person name="Nolan M."/>
            <person name="Ohm R."/>
            <person name="Pangilinan J."/>
            <person name="Park H.-J."/>
            <person name="Ramirez L."/>
            <person name="Alfaro M."/>
            <person name="Sun H."/>
            <person name="Tritt A."/>
            <person name="Yoshinaga Y."/>
            <person name="Zwiers L.-H."/>
            <person name="Turgeon B."/>
            <person name="Goodwin S."/>
            <person name="Spatafora J."/>
            <person name="Crous P."/>
            <person name="Grigoriev I."/>
        </authorList>
    </citation>
    <scope>NUCLEOTIDE SEQUENCE</scope>
    <source>
        <strain evidence="2">CBS 627.86</strain>
    </source>
</reference>
<protein>
    <submittedName>
        <fullName evidence="2">Uncharacterized protein</fullName>
    </submittedName>
</protein>
<organism evidence="2 3">
    <name type="scientific">Lophiotrema nucula</name>
    <dbReference type="NCBI Taxonomy" id="690887"/>
    <lineage>
        <taxon>Eukaryota</taxon>
        <taxon>Fungi</taxon>
        <taxon>Dikarya</taxon>
        <taxon>Ascomycota</taxon>
        <taxon>Pezizomycotina</taxon>
        <taxon>Dothideomycetes</taxon>
        <taxon>Pleosporomycetidae</taxon>
        <taxon>Pleosporales</taxon>
        <taxon>Lophiotremataceae</taxon>
        <taxon>Lophiotrema</taxon>
    </lineage>
</organism>
<evidence type="ECO:0000313" key="2">
    <source>
        <dbReference type="EMBL" id="KAF2116848.1"/>
    </source>
</evidence>
<dbReference type="EMBL" id="ML977320">
    <property type="protein sequence ID" value="KAF2116848.1"/>
    <property type="molecule type" value="Genomic_DNA"/>
</dbReference>
<accession>A0A6A5ZET3</accession>
<dbReference type="AlphaFoldDB" id="A0A6A5ZET3"/>
<dbReference type="Proteomes" id="UP000799770">
    <property type="component" value="Unassembled WGS sequence"/>
</dbReference>
<evidence type="ECO:0000256" key="1">
    <source>
        <dbReference type="SAM" id="MobiDB-lite"/>
    </source>
</evidence>
<evidence type="ECO:0000313" key="3">
    <source>
        <dbReference type="Proteomes" id="UP000799770"/>
    </source>
</evidence>
<gene>
    <name evidence="2" type="ORF">BDV96DRAFT_645251</name>
</gene>
<dbReference type="OrthoDB" id="3690497at2759"/>